<reference evidence="4" key="2">
    <citation type="submission" date="2012-01" db="EMBL/GenBank/DDBJ databases">
        <title>Complete sequence of chromosome of Marinitoga piezophila KA3.</title>
        <authorList>
            <person name="Lucas S."/>
            <person name="Han J."/>
            <person name="Lapidus A."/>
            <person name="Cheng J.-F."/>
            <person name="Goodwin L."/>
            <person name="Pitluck S."/>
            <person name="Peters L."/>
            <person name="Mikhailova N."/>
            <person name="Teshima H."/>
            <person name="Detter J.C."/>
            <person name="Han C."/>
            <person name="Tapia R."/>
            <person name="Land M."/>
            <person name="Hauser L."/>
            <person name="Kyrpides N."/>
            <person name="Ivanova N."/>
            <person name="Pagani I."/>
            <person name="Jebbar M."/>
            <person name="Vannier P."/>
            <person name="Oger P."/>
            <person name="Cario A."/>
            <person name="Bartlett D."/>
            <person name="Noll K.M."/>
            <person name="Woyke T."/>
        </authorList>
    </citation>
    <scope>NUCLEOTIDE SEQUENCE [LARGE SCALE GENOMIC DNA]</scope>
    <source>
        <strain evidence="4">DSM 14283 / JCM 11233 / KA3</strain>
    </source>
</reference>
<dbReference type="HOGENOM" id="CLU_063203_3_1_0"/>
<name>H2J4A9_MARPK</name>
<dbReference type="CDD" id="cd06533">
    <property type="entry name" value="Glyco_transf_WecG_TagA"/>
    <property type="match status" value="1"/>
</dbReference>
<dbReference type="PANTHER" id="PTHR34136:SF1">
    <property type="entry name" value="UDP-N-ACETYL-D-MANNOSAMINURONIC ACID TRANSFERASE"/>
    <property type="match status" value="1"/>
</dbReference>
<keyword evidence="1" id="KW-0328">Glycosyltransferase</keyword>
<evidence type="ECO:0000256" key="1">
    <source>
        <dbReference type="ARBA" id="ARBA00022676"/>
    </source>
</evidence>
<evidence type="ECO:0000313" key="3">
    <source>
        <dbReference type="EMBL" id="AEX85924.1"/>
    </source>
</evidence>
<dbReference type="STRING" id="443254.Marpi_1530"/>
<gene>
    <name evidence="3" type="ordered locus">Marpi_1530</name>
</gene>
<dbReference type="AlphaFoldDB" id="H2J4A9"/>
<dbReference type="GO" id="GO:0016758">
    <property type="term" value="F:hexosyltransferase activity"/>
    <property type="evidence" value="ECO:0007669"/>
    <property type="project" value="TreeGrafter"/>
</dbReference>
<organism evidence="3 4">
    <name type="scientific">Marinitoga piezophila (strain DSM 14283 / JCM 11233 / KA3)</name>
    <dbReference type="NCBI Taxonomy" id="443254"/>
    <lineage>
        <taxon>Bacteria</taxon>
        <taxon>Thermotogati</taxon>
        <taxon>Thermotogota</taxon>
        <taxon>Thermotogae</taxon>
        <taxon>Petrotogales</taxon>
        <taxon>Petrotogaceae</taxon>
        <taxon>Marinitoga</taxon>
    </lineage>
</organism>
<dbReference type="InterPro" id="IPR004629">
    <property type="entry name" value="WecG_TagA_CpsF"/>
</dbReference>
<sequence>MTQMVQLFGLRLLSGKKEDMWNFIKHKMETDEKVWIVTLNALMFLEYFKNNEYKYELQNSTISIPDGIGVVKYLEKWGYHTERCPGIDTMLKICEWQKHNIFLLGSEPGIAEKAKENLEKRFENISIVGTHHGYFKDNETEDIIDMINNSGAEVLFVGMGVPKQEEFIYKNLHRLNVKLAMGVGGSIDVISGKVSRAPRFFQLFGLEWLYRMIREPKRFKKFPDLMYFYFKIYRSKEVPVNLEVINL</sequence>
<accession>H2J4A9</accession>
<reference evidence="3 4" key="1">
    <citation type="journal article" date="2012" name="J. Bacteriol.">
        <title>Complete Genome Sequence of the Thermophilic, Piezophilic, Heterotrophic Bacterium Marinitoga piezophila KA3.</title>
        <authorList>
            <person name="Lucas S."/>
            <person name="Han J."/>
            <person name="Lapidus A."/>
            <person name="Cheng J.F."/>
            <person name="Goodwin L.A."/>
            <person name="Pitluck S."/>
            <person name="Peters L."/>
            <person name="Mikhailova N."/>
            <person name="Teshima H."/>
            <person name="Detter J.C."/>
            <person name="Han C."/>
            <person name="Tapia R."/>
            <person name="Land M."/>
            <person name="Hauser L."/>
            <person name="Kyrpides N.C."/>
            <person name="Ivanova N."/>
            <person name="Pagani I."/>
            <person name="Vannier P."/>
            <person name="Oger P."/>
            <person name="Bartlett D.H."/>
            <person name="Noll K.M."/>
            <person name="Woyke T."/>
            <person name="Jebbar M."/>
        </authorList>
    </citation>
    <scope>NUCLEOTIDE SEQUENCE [LARGE SCALE GENOMIC DNA]</scope>
    <source>
        <strain evidence="4">DSM 14283 / JCM 11233 / KA3</strain>
    </source>
</reference>
<dbReference type="PANTHER" id="PTHR34136">
    <property type="match status" value="1"/>
</dbReference>
<dbReference type="Proteomes" id="UP000007161">
    <property type="component" value="Chromosome"/>
</dbReference>
<evidence type="ECO:0000256" key="2">
    <source>
        <dbReference type="ARBA" id="ARBA00022679"/>
    </source>
</evidence>
<proteinExistence type="predicted"/>
<dbReference type="eggNOG" id="COG1922">
    <property type="taxonomic scope" value="Bacteria"/>
</dbReference>
<evidence type="ECO:0000313" key="4">
    <source>
        <dbReference type="Proteomes" id="UP000007161"/>
    </source>
</evidence>
<dbReference type="KEGG" id="mpz:Marpi_1530"/>
<keyword evidence="2" id="KW-0808">Transferase</keyword>
<protein>
    <submittedName>
        <fullName evidence="3">Exopolysaccharide biosynthesis protein, WecB/TagA/CpsF family</fullName>
    </submittedName>
</protein>
<dbReference type="EMBL" id="CP003257">
    <property type="protein sequence ID" value="AEX85924.1"/>
    <property type="molecule type" value="Genomic_DNA"/>
</dbReference>
<dbReference type="NCBIfam" id="TIGR00696">
    <property type="entry name" value="wecG_tagA_cpsF"/>
    <property type="match status" value="1"/>
</dbReference>
<dbReference type="Pfam" id="PF03808">
    <property type="entry name" value="Glyco_tran_WecG"/>
    <property type="match status" value="1"/>
</dbReference>
<keyword evidence="4" id="KW-1185">Reference proteome</keyword>